<keyword evidence="2" id="KW-0560">Oxidoreductase</keyword>
<feature type="domain" description="ABM" evidence="1">
    <location>
        <begin position="2"/>
        <end position="90"/>
    </location>
</feature>
<dbReference type="OrthoDB" id="8452260at2"/>
<dbReference type="Proteomes" id="UP000256253">
    <property type="component" value="Unassembled WGS sequence"/>
</dbReference>
<dbReference type="Pfam" id="PF03992">
    <property type="entry name" value="ABM"/>
    <property type="match status" value="1"/>
</dbReference>
<comment type="caution">
    <text evidence="2">The sequence shown here is derived from an EMBL/GenBank/DDBJ whole genome shotgun (WGS) entry which is preliminary data.</text>
</comment>
<dbReference type="EMBL" id="QTUA01000001">
    <property type="protein sequence ID" value="REF32006.1"/>
    <property type="molecule type" value="Genomic_DNA"/>
</dbReference>
<proteinExistence type="predicted"/>
<sequence>MILINVRMPIREDKLTEWNELSAAYADAVNAEEGCLFFEFARSEQDPNTWVCIEGYVDHAAGEEHMKQQHVSDFFGTLPDFVSARPEIIYTDAKGVDGFGPMGEVEPREG</sequence>
<protein>
    <submittedName>
        <fullName evidence="2">Quinol monooxygenase YgiN</fullName>
    </submittedName>
</protein>
<dbReference type="InterPro" id="IPR007138">
    <property type="entry name" value="ABM_dom"/>
</dbReference>
<accession>A0A3D9URX7</accession>
<gene>
    <name evidence="2" type="ORF">DFJ65_3098</name>
</gene>
<name>A0A3D9URX7_9MICO</name>
<dbReference type="AlphaFoldDB" id="A0A3D9URX7"/>
<organism evidence="2 3">
    <name type="scientific">Calidifontibacter indicus</name>
    <dbReference type="NCBI Taxonomy" id="419650"/>
    <lineage>
        <taxon>Bacteria</taxon>
        <taxon>Bacillati</taxon>
        <taxon>Actinomycetota</taxon>
        <taxon>Actinomycetes</taxon>
        <taxon>Micrococcales</taxon>
        <taxon>Dermacoccaceae</taxon>
        <taxon>Calidifontibacter</taxon>
    </lineage>
</organism>
<dbReference type="GO" id="GO:0004497">
    <property type="term" value="F:monooxygenase activity"/>
    <property type="evidence" value="ECO:0007669"/>
    <property type="project" value="UniProtKB-KW"/>
</dbReference>
<evidence type="ECO:0000259" key="1">
    <source>
        <dbReference type="PROSITE" id="PS51725"/>
    </source>
</evidence>
<dbReference type="PANTHER" id="PTHR33336">
    <property type="entry name" value="QUINOL MONOOXYGENASE YGIN-RELATED"/>
    <property type="match status" value="1"/>
</dbReference>
<dbReference type="InterPro" id="IPR050744">
    <property type="entry name" value="AI-2_Isomerase_LsrG"/>
</dbReference>
<reference evidence="2 3" key="1">
    <citation type="submission" date="2018-08" db="EMBL/GenBank/DDBJ databases">
        <title>Sequencing the genomes of 1000 actinobacteria strains.</title>
        <authorList>
            <person name="Klenk H.-P."/>
        </authorList>
    </citation>
    <scope>NUCLEOTIDE SEQUENCE [LARGE SCALE GENOMIC DNA]</scope>
    <source>
        <strain evidence="2 3">DSM 22967</strain>
    </source>
</reference>
<dbReference type="PANTHER" id="PTHR33336:SF3">
    <property type="entry name" value="ABM DOMAIN-CONTAINING PROTEIN"/>
    <property type="match status" value="1"/>
</dbReference>
<dbReference type="RefSeq" id="WP_115923768.1">
    <property type="nucleotide sequence ID" value="NZ_QTUA01000001.1"/>
</dbReference>
<dbReference type="SUPFAM" id="SSF54909">
    <property type="entry name" value="Dimeric alpha+beta barrel"/>
    <property type="match status" value="1"/>
</dbReference>
<keyword evidence="3" id="KW-1185">Reference proteome</keyword>
<keyword evidence="2" id="KW-0503">Monooxygenase</keyword>
<evidence type="ECO:0000313" key="2">
    <source>
        <dbReference type="EMBL" id="REF32006.1"/>
    </source>
</evidence>
<dbReference type="PROSITE" id="PS51725">
    <property type="entry name" value="ABM"/>
    <property type="match status" value="1"/>
</dbReference>
<dbReference type="Gene3D" id="3.30.70.100">
    <property type="match status" value="1"/>
</dbReference>
<dbReference type="InterPro" id="IPR011008">
    <property type="entry name" value="Dimeric_a/b-barrel"/>
</dbReference>
<evidence type="ECO:0000313" key="3">
    <source>
        <dbReference type="Proteomes" id="UP000256253"/>
    </source>
</evidence>